<dbReference type="EMBL" id="BJZR01000078">
    <property type="protein sequence ID" value="GEO93030.1"/>
    <property type="molecule type" value="Genomic_DNA"/>
</dbReference>
<dbReference type="PANTHER" id="PTHR46233">
    <property type="entry name" value="HYDROXYACYLGLUTATHIONE HYDROLASE GLOC"/>
    <property type="match status" value="1"/>
</dbReference>
<dbReference type="Proteomes" id="UP000321155">
    <property type="component" value="Unassembled WGS sequence"/>
</dbReference>
<name>A0A0U2XNY9_9MICC</name>
<dbReference type="InterPro" id="IPR036866">
    <property type="entry name" value="RibonucZ/Hydroxyglut_hydro"/>
</dbReference>
<feature type="domain" description="Metallo-beta-lactamase" evidence="1">
    <location>
        <begin position="25"/>
        <end position="198"/>
    </location>
</feature>
<reference evidence="2 4" key="1">
    <citation type="submission" date="2015-11" db="EMBL/GenBank/DDBJ databases">
        <title>Complete Genome Sequence of Kocuria flava strain HO-9041.</title>
        <authorList>
            <person name="Zhou M."/>
            <person name="Dai J."/>
        </authorList>
    </citation>
    <scope>NUCLEOTIDE SEQUENCE [LARGE SCALE GENOMIC DNA]</scope>
    <source>
        <strain evidence="2 4">HO-9041</strain>
    </source>
</reference>
<sequence>MIATKTEVIDLAEVTVRRISVGEMDNNVYLLTSKKEGTQVLIDAADDARAIAGLVGAGCGDCSASYGNLQLIVTTHSHWDHVRALEEVRSRSEAMTACGADDEADIAVPMDVTFEDGDTAELDGFDLEVIGLRGHTPGSIALVYRDPEGPAHIFSGDSLFPGGVGKTNSPEDFRQLITDVSERIFDRFDDDTVVHPGHGRPTTLGAERPHLDEWRARGW</sequence>
<dbReference type="Proteomes" id="UP000057181">
    <property type="component" value="Chromosome"/>
</dbReference>
<keyword evidence="2" id="KW-0378">Hydrolase</keyword>
<dbReference type="EMBL" id="CP013254">
    <property type="protein sequence ID" value="ALU39954.1"/>
    <property type="molecule type" value="Genomic_DNA"/>
</dbReference>
<dbReference type="STRING" id="446860.AS188_09580"/>
<dbReference type="Gene3D" id="3.60.15.10">
    <property type="entry name" value="Ribonuclease Z/Hydroxyacylglutathione hydrolase-like"/>
    <property type="match status" value="1"/>
</dbReference>
<dbReference type="SUPFAM" id="SSF56281">
    <property type="entry name" value="Metallo-hydrolase/oxidoreductase"/>
    <property type="match status" value="1"/>
</dbReference>
<reference evidence="3 5" key="2">
    <citation type="submission" date="2019-07" db="EMBL/GenBank/DDBJ databases">
        <title>Whole genome shotgun sequence of Kocuria flava NBRC 107626.</title>
        <authorList>
            <person name="Hosoyama A."/>
            <person name="Uohara A."/>
            <person name="Ohji S."/>
            <person name="Ichikawa N."/>
        </authorList>
    </citation>
    <scope>NUCLEOTIDE SEQUENCE [LARGE SCALE GENOMIC DNA]</scope>
    <source>
        <strain evidence="3 5">NBRC 107626</strain>
    </source>
</reference>
<dbReference type="Pfam" id="PF00753">
    <property type="entry name" value="Lactamase_B"/>
    <property type="match status" value="1"/>
</dbReference>
<gene>
    <name evidence="2" type="ORF">AS188_09580</name>
    <name evidence="3" type="ORF">KFL01_23360</name>
</gene>
<accession>A0A0U2XNY9</accession>
<dbReference type="AlphaFoldDB" id="A0A0U2XNY9"/>
<evidence type="ECO:0000313" key="4">
    <source>
        <dbReference type="Proteomes" id="UP000057181"/>
    </source>
</evidence>
<evidence type="ECO:0000313" key="3">
    <source>
        <dbReference type="EMBL" id="GEO93030.1"/>
    </source>
</evidence>
<dbReference type="OrthoDB" id="2971563at2"/>
<dbReference type="PANTHER" id="PTHR46233:SF1">
    <property type="entry name" value="CONSERVED PROTEIN"/>
    <property type="match status" value="1"/>
</dbReference>
<dbReference type="KEGG" id="kfv:AS188_09580"/>
<dbReference type="InterPro" id="IPR001279">
    <property type="entry name" value="Metallo-B-lactamas"/>
</dbReference>
<evidence type="ECO:0000313" key="2">
    <source>
        <dbReference type="EMBL" id="ALU39954.1"/>
    </source>
</evidence>
<evidence type="ECO:0000259" key="1">
    <source>
        <dbReference type="SMART" id="SM00849"/>
    </source>
</evidence>
<evidence type="ECO:0000313" key="5">
    <source>
        <dbReference type="Proteomes" id="UP000321155"/>
    </source>
</evidence>
<protein>
    <submittedName>
        <fullName evidence="2">Zn-dependent hydrolase</fullName>
    </submittedName>
</protein>
<dbReference type="CDD" id="cd06262">
    <property type="entry name" value="metallo-hydrolase-like_MBL-fold"/>
    <property type="match status" value="1"/>
</dbReference>
<dbReference type="SMART" id="SM00849">
    <property type="entry name" value="Lactamase_B"/>
    <property type="match status" value="1"/>
</dbReference>
<keyword evidence="5" id="KW-1185">Reference proteome</keyword>
<dbReference type="GO" id="GO:0016787">
    <property type="term" value="F:hydrolase activity"/>
    <property type="evidence" value="ECO:0007669"/>
    <property type="project" value="UniProtKB-KW"/>
</dbReference>
<dbReference type="InterPro" id="IPR051453">
    <property type="entry name" value="MBL_Glyoxalase_II"/>
</dbReference>
<organism evidence="2 4">
    <name type="scientific">Kocuria flava</name>
    <dbReference type="NCBI Taxonomy" id="446860"/>
    <lineage>
        <taxon>Bacteria</taxon>
        <taxon>Bacillati</taxon>
        <taxon>Actinomycetota</taxon>
        <taxon>Actinomycetes</taxon>
        <taxon>Micrococcales</taxon>
        <taxon>Micrococcaceae</taxon>
        <taxon>Kocuria</taxon>
    </lineage>
</organism>
<proteinExistence type="predicted"/>
<dbReference type="RefSeq" id="WP_058858660.1">
    <property type="nucleotide sequence ID" value="NZ_BJZR01000078.1"/>
</dbReference>